<keyword evidence="2" id="KW-1185">Reference proteome</keyword>
<reference evidence="2" key="1">
    <citation type="journal article" date="2019" name="Int. J. Syst. Evol. Microbiol.">
        <title>The Global Catalogue of Microorganisms (GCM) 10K type strain sequencing project: providing services to taxonomists for standard genome sequencing and annotation.</title>
        <authorList>
            <consortium name="The Broad Institute Genomics Platform"/>
            <consortium name="The Broad Institute Genome Sequencing Center for Infectious Disease"/>
            <person name="Wu L."/>
            <person name="Ma J."/>
        </authorList>
    </citation>
    <scope>NUCLEOTIDE SEQUENCE [LARGE SCALE GENOMIC DNA]</scope>
    <source>
        <strain evidence="2">CCM 8895</strain>
    </source>
</reference>
<dbReference type="RefSeq" id="WP_164507676.1">
    <property type="nucleotide sequence ID" value="NZ_JBHSSN010000002.1"/>
</dbReference>
<proteinExistence type="predicted"/>
<protein>
    <submittedName>
        <fullName evidence="1">Uncharacterized protein</fullName>
    </submittedName>
</protein>
<evidence type="ECO:0000313" key="2">
    <source>
        <dbReference type="Proteomes" id="UP001596186"/>
    </source>
</evidence>
<organism evidence="1 2">
    <name type="scientific">Companilactobacillus baiquanensis</name>
    <dbReference type="NCBI Taxonomy" id="2486005"/>
    <lineage>
        <taxon>Bacteria</taxon>
        <taxon>Bacillati</taxon>
        <taxon>Bacillota</taxon>
        <taxon>Bacilli</taxon>
        <taxon>Lactobacillales</taxon>
        <taxon>Lactobacillaceae</taxon>
        <taxon>Companilactobacillus</taxon>
    </lineage>
</organism>
<sequence length="57" mass="6584">MDNKNNSAFSTIDENIFKPIQTSDNENSKTVEHEDVFAKGLPDWDLVPDNILVRRHQ</sequence>
<gene>
    <name evidence="1" type="ORF">ACFP1F_00245</name>
</gene>
<dbReference type="Proteomes" id="UP001596186">
    <property type="component" value="Unassembled WGS sequence"/>
</dbReference>
<dbReference type="EMBL" id="JBHSSN010000002">
    <property type="protein sequence ID" value="MFC6322197.1"/>
    <property type="molecule type" value="Genomic_DNA"/>
</dbReference>
<comment type="caution">
    <text evidence="1">The sequence shown here is derived from an EMBL/GenBank/DDBJ whole genome shotgun (WGS) entry which is preliminary data.</text>
</comment>
<evidence type="ECO:0000313" key="1">
    <source>
        <dbReference type="EMBL" id="MFC6322197.1"/>
    </source>
</evidence>
<name>A0ABW1UTW5_9LACO</name>
<accession>A0ABW1UTW5</accession>